<feature type="region of interest" description="Disordered" evidence="1">
    <location>
        <begin position="1"/>
        <end position="25"/>
    </location>
</feature>
<dbReference type="KEGG" id="mis:MICPUN_63635"/>
<gene>
    <name evidence="2" type="ORF">MICPUN_63635</name>
</gene>
<evidence type="ECO:0000313" key="3">
    <source>
        <dbReference type="Proteomes" id="UP000002009"/>
    </source>
</evidence>
<organism evidence="2 3">
    <name type="scientific">Micromonas commoda (strain RCC299 / NOUM17 / CCMP2709)</name>
    <name type="common">Picoplanktonic green alga</name>
    <dbReference type="NCBI Taxonomy" id="296587"/>
    <lineage>
        <taxon>Eukaryota</taxon>
        <taxon>Viridiplantae</taxon>
        <taxon>Chlorophyta</taxon>
        <taxon>Mamiellophyceae</taxon>
        <taxon>Mamiellales</taxon>
        <taxon>Mamiellaceae</taxon>
        <taxon>Micromonas</taxon>
    </lineage>
</organism>
<evidence type="ECO:0000313" key="2">
    <source>
        <dbReference type="EMBL" id="ACO67018.1"/>
    </source>
</evidence>
<protein>
    <submittedName>
        <fullName evidence="2">Uncharacterized protein</fullName>
    </submittedName>
</protein>
<dbReference type="Proteomes" id="UP000002009">
    <property type="component" value="Chromosome 13"/>
</dbReference>
<dbReference type="AlphaFoldDB" id="C1EGG5"/>
<name>C1EGG5_MICCC</name>
<evidence type="ECO:0000256" key="1">
    <source>
        <dbReference type="SAM" id="MobiDB-lite"/>
    </source>
</evidence>
<reference evidence="2 3" key="1">
    <citation type="journal article" date="2009" name="Science">
        <title>Green evolution and dynamic adaptations revealed by genomes of the marine picoeukaryotes Micromonas.</title>
        <authorList>
            <person name="Worden A.Z."/>
            <person name="Lee J.H."/>
            <person name="Mock T."/>
            <person name="Rouze P."/>
            <person name="Simmons M.P."/>
            <person name="Aerts A.L."/>
            <person name="Allen A.E."/>
            <person name="Cuvelier M.L."/>
            <person name="Derelle E."/>
            <person name="Everett M.V."/>
            <person name="Foulon E."/>
            <person name="Grimwood J."/>
            <person name="Gundlach H."/>
            <person name="Henrissat B."/>
            <person name="Napoli C."/>
            <person name="McDonald S.M."/>
            <person name="Parker M.S."/>
            <person name="Rombauts S."/>
            <person name="Salamov A."/>
            <person name="Von Dassow P."/>
            <person name="Badger J.H."/>
            <person name="Coutinho P.M."/>
            <person name="Demir E."/>
            <person name="Dubchak I."/>
            <person name="Gentemann C."/>
            <person name="Eikrem W."/>
            <person name="Gready J.E."/>
            <person name="John U."/>
            <person name="Lanier W."/>
            <person name="Lindquist E.A."/>
            <person name="Lucas S."/>
            <person name="Mayer K.F."/>
            <person name="Moreau H."/>
            <person name="Not F."/>
            <person name="Otillar R."/>
            <person name="Panaud O."/>
            <person name="Pangilinan J."/>
            <person name="Paulsen I."/>
            <person name="Piegu B."/>
            <person name="Poliakov A."/>
            <person name="Robbens S."/>
            <person name="Schmutz J."/>
            <person name="Toulza E."/>
            <person name="Wyss T."/>
            <person name="Zelensky A."/>
            <person name="Zhou K."/>
            <person name="Armbrust E.V."/>
            <person name="Bhattacharya D."/>
            <person name="Goodenough U.W."/>
            <person name="Van de Peer Y."/>
            <person name="Grigoriev I.V."/>
        </authorList>
    </citation>
    <scope>NUCLEOTIDE SEQUENCE [LARGE SCALE GENOMIC DNA]</scope>
    <source>
        <strain evidence="3">RCC299 / NOUM17</strain>
    </source>
</reference>
<feature type="compositionally biased region" description="Acidic residues" evidence="1">
    <location>
        <begin position="281"/>
        <end position="293"/>
    </location>
</feature>
<feature type="compositionally biased region" description="Acidic residues" evidence="1">
    <location>
        <begin position="118"/>
        <end position="128"/>
    </location>
</feature>
<dbReference type="InParanoid" id="C1EGG5"/>
<keyword evidence="3" id="KW-1185">Reference proteome</keyword>
<dbReference type="OrthoDB" id="10480983at2759"/>
<accession>C1EGG5</accession>
<dbReference type="EMBL" id="CP001331">
    <property type="protein sequence ID" value="ACO67018.1"/>
    <property type="molecule type" value="Genomic_DNA"/>
</dbReference>
<dbReference type="RefSeq" id="XP_002505760.1">
    <property type="nucleotide sequence ID" value="XM_002505714.1"/>
</dbReference>
<feature type="region of interest" description="Disordered" evidence="1">
    <location>
        <begin position="100"/>
        <end position="307"/>
    </location>
</feature>
<sequence length="410" mass="43023">MAPRSAARSRGGKTPGTSKKQYRQVKGVRYDDGALAIADDADKISLPVAKAIFEEVQDGGVVTPTEWRTLSYIADGGKDGAQYALTAPARKYLLDLVRAEEGGGEEEEDRDGNLATENDIETDEEEDLPATVRKVRGSGGNDAAAGAGARNKRVSFGAARDDVSVGPPIANVNARRRGGTAGGGILSPKIAAPAGYEWMPGSDDDDDHHAPDTDAPPTTTEKPHVLRTPAGDRTAGILPRAPPGTAHTWLRRRTLDEVDDPLSAAAREGDRSGAGRASRGDDDDDSGSESESDDGGHRFIPNSVGGRMRGRVNSGGFTVFNVTMPQLTDRVPYGTAAIYVAAAYFAALIAKASLGFCGVKWGGLLWGTGAIGDGHVLSNDGVDWTVLDKEWTKLETAMAKLAKQVAKATG</sequence>
<dbReference type="GeneID" id="8248446"/>
<proteinExistence type="predicted"/>